<organism evidence="2 3">
    <name type="scientific">Amniculicola lignicola CBS 123094</name>
    <dbReference type="NCBI Taxonomy" id="1392246"/>
    <lineage>
        <taxon>Eukaryota</taxon>
        <taxon>Fungi</taxon>
        <taxon>Dikarya</taxon>
        <taxon>Ascomycota</taxon>
        <taxon>Pezizomycotina</taxon>
        <taxon>Dothideomycetes</taxon>
        <taxon>Pleosporomycetidae</taxon>
        <taxon>Pleosporales</taxon>
        <taxon>Amniculicolaceae</taxon>
        <taxon>Amniculicola</taxon>
    </lineage>
</organism>
<proteinExistence type="predicted"/>
<dbReference type="Proteomes" id="UP000799779">
    <property type="component" value="Unassembled WGS sequence"/>
</dbReference>
<accession>A0A6A5WPC6</accession>
<feature type="compositionally biased region" description="Basic residues" evidence="1">
    <location>
        <begin position="219"/>
        <end position="233"/>
    </location>
</feature>
<evidence type="ECO:0000313" key="3">
    <source>
        <dbReference type="Proteomes" id="UP000799779"/>
    </source>
</evidence>
<dbReference type="AlphaFoldDB" id="A0A6A5WPC6"/>
<protein>
    <submittedName>
        <fullName evidence="2">Uncharacterized protein</fullName>
    </submittedName>
</protein>
<reference evidence="2" key="1">
    <citation type="journal article" date="2020" name="Stud. Mycol.">
        <title>101 Dothideomycetes genomes: a test case for predicting lifestyles and emergence of pathogens.</title>
        <authorList>
            <person name="Haridas S."/>
            <person name="Albert R."/>
            <person name="Binder M."/>
            <person name="Bloem J."/>
            <person name="Labutti K."/>
            <person name="Salamov A."/>
            <person name="Andreopoulos B."/>
            <person name="Baker S."/>
            <person name="Barry K."/>
            <person name="Bills G."/>
            <person name="Bluhm B."/>
            <person name="Cannon C."/>
            <person name="Castanera R."/>
            <person name="Culley D."/>
            <person name="Daum C."/>
            <person name="Ezra D."/>
            <person name="Gonzalez J."/>
            <person name="Henrissat B."/>
            <person name="Kuo A."/>
            <person name="Liang C."/>
            <person name="Lipzen A."/>
            <person name="Lutzoni F."/>
            <person name="Magnuson J."/>
            <person name="Mondo S."/>
            <person name="Nolan M."/>
            <person name="Ohm R."/>
            <person name="Pangilinan J."/>
            <person name="Park H.-J."/>
            <person name="Ramirez L."/>
            <person name="Alfaro M."/>
            <person name="Sun H."/>
            <person name="Tritt A."/>
            <person name="Yoshinaga Y."/>
            <person name="Zwiers L.-H."/>
            <person name="Turgeon B."/>
            <person name="Goodwin S."/>
            <person name="Spatafora J."/>
            <person name="Crous P."/>
            <person name="Grigoriev I."/>
        </authorList>
    </citation>
    <scope>NUCLEOTIDE SEQUENCE</scope>
    <source>
        <strain evidence="2">CBS 123094</strain>
    </source>
</reference>
<evidence type="ECO:0000313" key="2">
    <source>
        <dbReference type="EMBL" id="KAF2003387.1"/>
    </source>
</evidence>
<feature type="region of interest" description="Disordered" evidence="1">
    <location>
        <begin position="218"/>
        <end position="247"/>
    </location>
</feature>
<name>A0A6A5WPC6_9PLEO</name>
<dbReference type="EMBL" id="ML977572">
    <property type="protein sequence ID" value="KAF2003387.1"/>
    <property type="molecule type" value="Genomic_DNA"/>
</dbReference>
<keyword evidence="3" id="KW-1185">Reference proteome</keyword>
<evidence type="ECO:0000256" key="1">
    <source>
        <dbReference type="SAM" id="MobiDB-lite"/>
    </source>
</evidence>
<gene>
    <name evidence="2" type="ORF">P154DRAFT_572987</name>
</gene>
<sequence>MAATWPQHGIPHQLEVLATTAPERVPPSSTCRLEIRPPKDTYLSTLFTSAKIDAHERFPETDVAGTSAQTLPSPAVRSITSNFVVFIKAAKRLQEQRFQASYSPAAWFQQTQALSFLFRGVKLGGHFTLFRPKVVRPGVCWLELSPKCQSVMHVGSCSVGRPTCLTTVGHGKEKGLSMWSKNTFNQRSGYAQAFATCTSHYDPMGSIGIIWRHEAIHASKGRKRQTSVKRRHGSLPPRSSQDTTTHRDSFFDFDTDIQF</sequence>